<feature type="transmembrane region" description="Helical" evidence="1">
    <location>
        <begin position="20"/>
        <end position="39"/>
    </location>
</feature>
<evidence type="ECO:0000256" key="1">
    <source>
        <dbReference type="SAM" id="Phobius"/>
    </source>
</evidence>
<protein>
    <submittedName>
        <fullName evidence="2">Uncharacterized protein</fullName>
    </submittedName>
</protein>
<dbReference type="AlphaFoldDB" id="L7J6Q2"/>
<reference evidence="2" key="1">
    <citation type="journal article" date="2012" name="PLoS Genet.">
        <title>Comparative analysis of the genomes of two field isolates of the rice blast fungus Magnaporthe oryzae.</title>
        <authorList>
            <person name="Xue M."/>
            <person name="Yang J."/>
            <person name="Li Z."/>
            <person name="Hu S."/>
            <person name="Yao N."/>
            <person name="Dean R.A."/>
            <person name="Zhao W."/>
            <person name="Shen M."/>
            <person name="Zhang H."/>
            <person name="Li C."/>
            <person name="Liu L."/>
            <person name="Cao L."/>
            <person name="Xu X."/>
            <person name="Xing Y."/>
            <person name="Hsiang T."/>
            <person name="Zhang Z."/>
            <person name="Xu J.R."/>
            <person name="Peng Y.L."/>
        </authorList>
    </citation>
    <scope>NUCLEOTIDE SEQUENCE [LARGE SCALE GENOMIC DNA]</scope>
    <source>
        <strain evidence="2">P131</strain>
    </source>
</reference>
<proteinExistence type="predicted"/>
<dbReference type="EMBL" id="JH795404">
    <property type="protein sequence ID" value="ELQ63877.1"/>
    <property type="molecule type" value="Genomic_DNA"/>
</dbReference>
<keyword evidence="1" id="KW-1133">Transmembrane helix</keyword>
<evidence type="ECO:0000313" key="2">
    <source>
        <dbReference type="EMBL" id="ELQ63877.1"/>
    </source>
</evidence>
<keyword evidence="1" id="KW-0472">Membrane</keyword>
<sequence length="55" mass="6118">MLSGRRTNVRGLCPFSGLGVVMSTVVSHTSLYLLFGASLKRIDYKRKISNDTGKW</sequence>
<keyword evidence="1" id="KW-0812">Transmembrane</keyword>
<accession>L7J6Q2</accession>
<name>L7J6Q2_PYRO1</name>
<gene>
    <name evidence="2" type="ORF">OOW_P131scaffold00922g1</name>
</gene>
<organism>
    <name type="scientific">Pyricularia oryzae (strain P131)</name>
    <name type="common">Rice blast fungus</name>
    <name type="synonym">Magnaporthe oryzae</name>
    <dbReference type="NCBI Taxonomy" id="1143193"/>
    <lineage>
        <taxon>Eukaryota</taxon>
        <taxon>Fungi</taxon>
        <taxon>Dikarya</taxon>
        <taxon>Ascomycota</taxon>
        <taxon>Pezizomycotina</taxon>
        <taxon>Sordariomycetes</taxon>
        <taxon>Sordariomycetidae</taxon>
        <taxon>Magnaporthales</taxon>
        <taxon>Pyriculariaceae</taxon>
        <taxon>Pyricularia</taxon>
    </lineage>
</organism>